<keyword evidence="1" id="KW-0472">Membrane</keyword>
<feature type="transmembrane region" description="Helical" evidence="1">
    <location>
        <begin position="109"/>
        <end position="131"/>
    </location>
</feature>
<feature type="transmembrane region" description="Helical" evidence="1">
    <location>
        <begin position="246"/>
        <end position="268"/>
    </location>
</feature>
<accession>A0A7S1WZ82</accession>
<organism evidence="2">
    <name type="scientific">Tetraselmis chuii</name>
    <dbReference type="NCBI Taxonomy" id="63592"/>
    <lineage>
        <taxon>Eukaryota</taxon>
        <taxon>Viridiplantae</taxon>
        <taxon>Chlorophyta</taxon>
        <taxon>core chlorophytes</taxon>
        <taxon>Chlorodendrophyceae</taxon>
        <taxon>Chlorodendrales</taxon>
        <taxon>Chlorodendraceae</taxon>
        <taxon>Tetraselmis</taxon>
    </lineage>
</organism>
<feature type="transmembrane region" description="Helical" evidence="1">
    <location>
        <begin position="324"/>
        <end position="346"/>
    </location>
</feature>
<keyword evidence="1" id="KW-0812">Transmembrane</keyword>
<feature type="transmembrane region" description="Helical" evidence="1">
    <location>
        <begin position="165"/>
        <end position="183"/>
    </location>
</feature>
<evidence type="ECO:0000313" key="2">
    <source>
        <dbReference type="EMBL" id="CAD9199500.1"/>
    </source>
</evidence>
<feature type="transmembrane region" description="Helical" evidence="1">
    <location>
        <begin position="352"/>
        <end position="370"/>
    </location>
</feature>
<name>A0A7S1WZ82_9CHLO</name>
<feature type="transmembrane region" description="Helical" evidence="1">
    <location>
        <begin position="214"/>
        <end position="234"/>
    </location>
</feature>
<feature type="transmembrane region" description="Helical" evidence="1">
    <location>
        <begin position="77"/>
        <end position="97"/>
    </location>
</feature>
<dbReference type="EMBL" id="HBGG01003599">
    <property type="protein sequence ID" value="CAD9199500.1"/>
    <property type="molecule type" value="Transcribed_RNA"/>
</dbReference>
<evidence type="ECO:0008006" key="3">
    <source>
        <dbReference type="Google" id="ProtNLM"/>
    </source>
</evidence>
<feature type="transmembrane region" description="Helical" evidence="1">
    <location>
        <begin position="45"/>
        <end position="65"/>
    </location>
</feature>
<reference evidence="2" key="1">
    <citation type="submission" date="2021-01" db="EMBL/GenBank/DDBJ databases">
        <authorList>
            <person name="Corre E."/>
            <person name="Pelletier E."/>
            <person name="Niang G."/>
            <person name="Scheremetjew M."/>
            <person name="Finn R."/>
            <person name="Kale V."/>
            <person name="Holt S."/>
            <person name="Cochrane G."/>
            <person name="Meng A."/>
            <person name="Brown T."/>
            <person name="Cohen L."/>
        </authorList>
    </citation>
    <scope>NUCLEOTIDE SEQUENCE</scope>
    <source>
        <strain evidence="2">PLY429</strain>
    </source>
</reference>
<keyword evidence="1" id="KW-1133">Transmembrane helix</keyword>
<feature type="transmembrane region" description="Helical" evidence="1">
    <location>
        <begin position="296"/>
        <end position="317"/>
    </location>
</feature>
<proteinExistence type="predicted"/>
<sequence>MAFKALALPSDITGVTLKATDQHVRGLEGQRVPQLQFIIQRRSPLIGYVMLVLAIWGVSALGAGVRMLGPIHPLLKSLWRCEFSLLIVTPWLLAAIITNPNCFSCLKDLHTVWLFFVTAVSSAGYAGFFVMSLGYTSMTTCFLLGNCHCLLIVGWRLCTGGNVSFLEGAGVIIGLSGAAVTVLDKEPQPPPMPHNELLLGVLGGSLPFNVDAEVFGAILALVSGIFGAIYITSAGMTRPKMEFSSFMWLLFLSHTILYTLSLVLLQMVSGQPVGAALTMGADPHTGLFGWTSSHNIRATVMMGPVGTIFGMCCYIAVMKYLDSVVVSVAMLSEPFVGVATGVLLHVSTWPGLFGWIGSVVSVFGALIVILGTHRKSVSAIVSQQQQQL</sequence>
<gene>
    <name evidence="2" type="ORF">TCHU04912_LOCUS1733</name>
</gene>
<feature type="transmembrane region" description="Helical" evidence="1">
    <location>
        <begin position="137"/>
        <end position="158"/>
    </location>
</feature>
<dbReference type="AlphaFoldDB" id="A0A7S1WZ82"/>
<protein>
    <recommendedName>
        <fullName evidence="3">EamA domain-containing protein</fullName>
    </recommendedName>
</protein>
<evidence type="ECO:0000256" key="1">
    <source>
        <dbReference type="SAM" id="Phobius"/>
    </source>
</evidence>